<dbReference type="PANTHER" id="PTHR11692">
    <property type="entry name" value="BIFUNCTIONAL PURINE BIOSYNTHESIS PROTEIN PURH"/>
    <property type="match status" value="1"/>
</dbReference>
<dbReference type="Gene3D" id="3.40.50.1380">
    <property type="entry name" value="Methylglyoxal synthase-like domain"/>
    <property type="match status" value="1"/>
</dbReference>
<dbReference type="InterPro" id="IPR011607">
    <property type="entry name" value="MGS-like_dom"/>
</dbReference>
<dbReference type="SUPFAM" id="SSF53927">
    <property type="entry name" value="Cytidine deaminase-like"/>
    <property type="match status" value="1"/>
</dbReference>
<comment type="catalytic activity">
    <reaction evidence="8">
        <text>(6R)-10-formyltetrahydrofolate + 5-amino-1-(5-phospho-beta-D-ribosyl)imidazole-4-carboxamide = 5-formamido-1-(5-phospho-D-ribosyl)imidazole-4-carboxamide + (6S)-5,6,7,8-tetrahydrofolate</text>
        <dbReference type="Rhea" id="RHEA:22192"/>
        <dbReference type="ChEBI" id="CHEBI:57453"/>
        <dbReference type="ChEBI" id="CHEBI:58467"/>
        <dbReference type="ChEBI" id="CHEBI:58475"/>
        <dbReference type="ChEBI" id="CHEBI:195366"/>
        <dbReference type="EC" id="2.1.2.3"/>
    </reaction>
</comment>
<comment type="pathway">
    <text evidence="1">Purine metabolism; IMP biosynthesis via de novo pathway; IMP from 5-formamido-1-(5-phospho-D-ribosyl)imidazole-4-carboxamide: step 1/1.</text>
</comment>
<evidence type="ECO:0000256" key="2">
    <source>
        <dbReference type="ARBA" id="ARBA00004954"/>
    </source>
</evidence>
<dbReference type="GO" id="GO:0006189">
    <property type="term" value="P:'de novo' IMP biosynthetic process"/>
    <property type="evidence" value="ECO:0007669"/>
    <property type="project" value="UniProtKB-UniPathway"/>
</dbReference>
<organism evidence="11">
    <name type="scientific">mine drainage metagenome</name>
    <dbReference type="NCBI Taxonomy" id="410659"/>
    <lineage>
        <taxon>unclassified sequences</taxon>
        <taxon>metagenomes</taxon>
        <taxon>ecological metagenomes</taxon>
    </lineage>
</organism>
<comment type="pathway">
    <text evidence="2">Purine metabolism; IMP biosynthesis via de novo pathway; 5-formamido-1-(5-phospho-D-ribosyl)imidazole-4-carboxamide from 5-amino-1-(5-phospho-D-ribosyl)imidazole-4-carboxamide (10-formyl THF route): step 1/1.</text>
</comment>
<dbReference type="EMBL" id="MLJW01000028">
    <property type="protein sequence ID" value="OIR09098.1"/>
    <property type="molecule type" value="Genomic_DNA"/>
</dbReference>
<dbReference type="NCBIfam" id="NF002049">
    <property type="entry name" value="PRK00881.1"/>
    <property type="match status" value="1"/>
</dbReference>
<evidence type="ECO:0000256" key="4">
    <source>
        <dbReference type="ARBA" id="ARBA00022679"/>
    </source>
</evidence>
<evidence type="ECO:0000256" key="1">
    <source>
        <dbReference type="ARBA" id="ARBA00004844"/>
    </source>
</evidence>
<evidence type="ECO:0000256" key="6">
    <source>
        <dbReference type="ARBA" id="ARBA00022801"/>
    </source>
</evidence>
<evidence type="ECO:0000256" key="8">
    <source>
        <dbReference type="ARBA" id="ARBA00050488"/>
    </source>
</evidence>
<dbReference type="FunFam" id="3.40.50.1380:FF:000001">
    <property type="entry name" value="Bifunctional purine biosynthesis protein PurH"/>
    <property type="match status" value="1"/>
</dbReference>
<accession>A0A1J5SKU6</accession>
<keyword evidence="5" id="KW-0658">Purine biosynthesis</keyword>
<keyword evidence="7" id="KW-0511">Multifunctional enzyme</keyword>
<dbReference type="PROSITE" id="PS51855">
    <property type="entry name" value="MGS"/>
    <property type="match status" value="1"/>
</dbReference>
<sequence length="525" mass="55588">MAEPVIRRALISVSDKSGLIDFAAFLVAQGVELLSTGGSAKAIREAGLPVKDVSEHTGFPEMLDGRVKTLHPKVHGGLLGIRGNARHEQAMAAHGIAPIDLLVVNLYPFEATVAKGAPWDDCIENIDIGGPAMIRAAAKNHEDVAVVVDTEDYTLVMDEMRAHGGATTKATRVKLAATAYARTGAYDAAISGWMAAQIGDTFPRRVAVGAELKQTLRYGENPHQQAALYVTGKARPGVATAEQLQGKELSFNNINDTDAAFELVSEFEEPTVAIIKHANPCGVASGASMKEAYLKALSCDPVSAFGGIIALNRPLTAETAEEISKLFTEVVIAPDADADSRAIFAKKKNLRLLLTHGLADPAEQAMTLRTIAGGYLLQGRDSGRVSLADLKVVTKRQPTRQELQDLLFAFRVCKHVKSNAIIYVKDGVTVGIGAGQMSRVDSSRIAAWKSREAAEAAKLDQPGTVGSVVASDAFFPFADGLLAAADAGATAIIQPGGSMRDAEVIAAADEKGLAMVFTGMRHFRH</sequence>
<keyword evidence="6" id="KW-0378">Hydrolase</keyword>
<dbReference type="NCBIfam" id="TIGR00355">
    <property type="entry name" value="purH"/>
    <property type="match status" value="1"/>
</dbReference>
<dbReference type="AlphaFoldDB" id="A0A1J5SKU6"/>
<dbReference type="GO" id="GO:0004643">
    <property type="term" value="F:phosphoribosylaminoimidazolecarboxamide formyltransferase activity"/>
    <property type="evidence" value="ECO:0007669"/>
    <property type="project" value="UniProtKB-EC"/>
</dbReference>
<evidence type="ECO:0000256" key="5">
    <source>
        <dbReference type="ARBA" id="ARBA00022755"/>
    </source>
</evidence>
<keyword evidence="4" id="KW-0808">Transferase</keyword>
<evidence type="ECO:0000259" key="10">
    <source>
        <dbReference type="PROSITE" id="PS51855"/>
    </source>
</evidence>
<reference evidence="11" key="1">
    <citation type="submission" date="2016-10" db="EMBL/GenBank/DDBJ databases">
        <title>Sequence of Gallionella enrichment culture.</title>
        <authorList>
            <person name="Poehlein A."/>
            <person name="Muehling M."/>
            <person name="Daniel R."/>
        </authorList>
    </citation>
    <scope>NUCLEOTIDE SEQUENCE</scope>
</reference>
<dbReference type="FunFam" id="3.40.140.20:FF:000002">
    <property type="entry name" value="Bifunctional purine biosynthesis protein PurH"/>
    <property type="match status" value="1"/>
</dbReference>
<dbReference type="InterPro" id="IPR016193">
    <property type="entry name" value="Cytidine_deaminase-like"/>
</dbReference>
<dbReference type="InterPro" id="IPR002695">
    <property type="entry name" value="PurH-like"/>
</dbReference>
<comment type="similarity">
    <text evidence="3">Belongs to the PurH family.</text>
</comment>
<dbReference type="SMART" id="SM00798">
    <property type="entry name" value="AICARFT_IMPCHas"/>
    <property type="match status" value="1"/>
</dbReference>
<dbReference type="InterPro" id="IPR036914">
    <property type="entry name" value="MGS-like_dom_sf"/>
</dbReference>
<evidence type="ECO:0000256" key="7">
    <source>
        <dbReference type="ARBA" id="ARBA00023268"/>
    </source>
</evidence>
<dbReference type="SUPFAM" id="SSF52335">
    <property type="entry name" value="Methylglyoxal synthase-like"/>
    <property type="match status" value="1"/>
</dbReference>
<dbReference type="Pfam" id="PF01808">
    <property type="entry name" value="AICARFT_IMPCHas"/>
    <property type="match status" value="1"/>
</dbReference>
<dbReference type="FunFam" id="3.40.140.20:FF:000001">
    <property type="entry name" value="Bifunctional purine biosynthesis protein PurH"/>
    <property type="match status" value="1"/>
</dbReference>
<dbReference type="PIRSF" id="PIRSF000414">
    <property type="entry name" value="AICARFT_IMPCHas"/>
    <property type="match status" value="1"/>
</dbReference>
<evidence type="ECO:0000256" key="3">
    <source>
        <dbReference type="ARBA" id="ARBA00007667"/>
    </source>
</evidence>
<evidence type="ECO:0000313" key="11">
    <source>
        <dbReference type="EMBL" id="OIR09098.1"/>
    </source>
</evidence>
<dbReference type="HAMAP" id="MF_00139">
    <property type="entry name" value="PurH"/>
    <property type="match status" value="1"/>
</dbReference>
<dbReference type="Pfam" id="PF02142">
    <property type="entry name" value="MGS"/>
    <property type="match status" value="1"/>
</dbReference>
<dbReference type="SMART" id="SM00851">
    <property type="entry name" value="MGS"/>
    <property type="match status" value="1"/>
</dbReference>
<dbReference type="PANTHER" id="PTHR11692:SF0">
    <property type="entry name" value="BIFUNCTIONAL PURINE BIOSYNTHESIS PROTEIN ATIC"/>
    <property type="match status" value="1"/>
</dbReference>
<dbReference type="Gene3D" id="3.40.140.20">
    <property type="match status" value="2"/>
</dbReference>
<dbReference type="GO" id="GO:0003937">
    <property type="term" value="F:IMP cyclohydrolase activity"/>
    <property type="evidence" value="ECO:0007669"/>
    <property type="project" value="UniProtKB-EC"/>
</dbReference>
<protein>
    <submittedName>
        <fullName evidence="11">Bifunctional purine biosynthesis protein PurH</fullName>
    </submittedName>
</protein>
<feature type="domain" description="MGS-like" evidence="10">
    <location>
        <begin position="1"/>
        <end position="148"/>
    </location>
</feature>
<dbReference type="InterPro" id="IPR024051">
    <property type="entry name" value="AICAR_Tfase_dup_dom_sf"/>
</dbReference>
<dbReference type="GO" id="GO:0005829">
    <property type="term" value="C:cytosol"/>
    <property type="evidence" value="ECO:0007669"/>
    <property type="project" value="TreeGrafter"/>
</dbReference>
<evidence type="ECO:0000256" key="9">
    <source>
        <dbReference type="ARBA" id="ARBA00050687"/>
    </source>
</evidence>
<comment type="caution">
    <text evidence="11">The sequence shown here is derived from an EMBL/GenBank/DDBJ whole genome shotgun (WGS) entry which is preliminary data.</text>
</comment>
<dbReference type="UniPathway" id="UPA00074">
    <property type="reaction ID" value="UER00133"/>
</dbReference>
<proteinExistence type="inferred from homology"/>
<name>A0A1J5SKU6_9ZZZZ</name>
<gene>
    <name evidence="11" type="primary">purH_3</name>
    <name evidence="11" type="ORF">GALL_87050</name>
</gene>
<comment type="catalytic activity">
    <reaction evidence="9">
        <text>IMP + H2O = 5-formamido-1-(5-phospho-D-ribosyl)imidazole-4-carboxamide</text>
        <dbReference type="Rhea" id="RHEA:18445"/>
        <dbReference type="ChEBI" id="CHEBI:15377"/>
        <dbReference type="ChEBI" id="CHEBI:58053"/>
        <dbReference type="ChEBI" id="CHEBI:58467"/>
        <dbReference type="EC" id="3.5.4.10"/>
    </reaction>
</comment>
<dbReference type="CDD" id="cd01421">
    <property type="entry name" value="IMPCH"/>
    <property type="match status" value="1"/>
</dbReference>